<dbReference type="InterPro" id="IPR026906">
    <property type="entry name" value="LRR_5"/>
</dbReference>
<feature type="domain" description="Dockerin" evidence="2">
    <location>
        <begin position="793"/>
        <end position="853"/>
    </location>
</feature>
<dbReference type="AlphaFoldDB" id="A0A6L5XC16"/>
<gene>
    <name evidence="3" type="ORF">FYJ29_00520</name>
</gene>
<dbReference type="PROSITE" id="PS00018">
    <property type="entry name" value="EF_HAND_1"/>
    <property type="match status" value="2"/>
</dbReference>
<protein>
    <submittedName>
        <fullName evidence="3">Leucine-rich repeat protein</fullName>
    </submittedName>
</protein>
<evidence type="ECO:0000313" key="3">
    <source>
        <dbReference type="EMBL" id="MSS16264.1"/>
    </source>
</evidence>
<dbReference type="InterPro" id="IPR036439">
    <property type="entry name" value="Dockerin_dom_sf"/>
</dbReference>
<feature type="chain" id="PRO_5027005652" evidence="1">
    <location>
        <begin position="23"/>
        <end position="853"/>
    </location>
</feature>
<dbReference type="RefSeq" id="WP_154538137.1">
    <property type="nucleotide sequence ID" value="NZ_VULT01000001.1"/>
</dbReference>
<dbReference type="EMBL" id="VULT01000001">
    <property type="protein sequence ID" value="MSS16264.1"/>
    <property type="molecule type" value="Genomic_DNA"/>
</dbReference>
<evidence type="ECO:0000313" key="4">
    <source>
        <dbReference type="Proteomes" id="UP000483362"/>
    </source>
</evidence>
<keyword evidence="4" id="KW-1185">Reference proteome</keyword>
<sequence>MKKKYLLLILLAMLLVPQTGWAVSFTINNLNYKSISSDEVKIEQSPSAGGDIVIPNAVTYDGKTYKVTSMERTFKDNVLVKSVKLPNGLKNMEYTFYNASKLTSIRNIPAHLEDAVHCPIYGTPFLKNQPDGVVYFSDWAVSVKGNPKGTLTFKEGTYGISSEIVCYNNSVGDVVLPQSLKVLGSEAFVKILITKLEIPAGCTTIGRNVACKCPFFTKYIVAESNPNYTAVDGILYSKDRKTLENYPSAKLGEVFVCPSGVKDVEEAAFSGNQYLKHIYFQEGVKSVNGDALRDQPLESVSFPSSFTSSSLLLFGCHKLKAVYCHATTPPLAIFPSKEVISEITLYVPAEAIDAYKNHKDWGEFSHFAAIENLPFSIGGKDFDNAALNVISAFLDGGNITYDKDTKTITLDNAVINYRGSNNRGRTNKYAFYVNSDGVKVNLVGDNTISASGAAGGMFLYDNAVITGEGKLTVTSASATGVFFRGPATISGCTLDVTGYTRGIVGSYVDIPSKEIWNTDLTIDNASVTTQVTGNGYPTYNLKSLTLKDCAILQPQGAYFYANKHNIVFSRTLSDIKDKIVIGKVVDYGVNVGTVAVNNTNNEGITGEGISGWVSYDPDTKTLTLHNATISSDKPLKYSVIYFSEDDMTLNLVGNNSVSTSGDMVNAITFYGNGTITGSGKLTARCDKDEAIALGGNTTISNCTLDIKSNYACIFGKYKYIARNSYWLSDVVIDNANITAETQEDQQPLLHFKSLALKNCGIVDPAGAAFNAEKHQIIGKNGNVVTGKIVISNSTAATGDINADGQVNVTDVTALINRVLGTASYSDAVCDLNGDGVVNVSDVTALINIILSNN</sequence>
<dbReference type="GO" id="GO:0000272">
    <property type="term" value="P:polysaccharide catabolic process"/>
    <property type="evidence" value="ECO:0007669"/>
    <property type="project" value="InterPro"/>
</dbReference>
<keyword evidence="1" id="KW-0732">Signal</keyword>
<dbReference type="Gene3D" id="3.80.10.10">
    <property type="entry name" value="Ribonuclease Inhibitor"/>
    <property type="match status" value="2"/>
</dbReference>
<dbReference type="Proteomes" id="UP000483362">
    <property type="component" value="Unassembled WGS sequence"/>
</dbReference>
<dbReference type="InterPro" id="IPR032675">
    <property type="entry name" value="LRR_dom_sf"/>
</dbReference>
<proteinExistence type="predicted"/>
<dbReference type="InterPro" id="IPR018247">
    <property type="entry name" value="EF_Hand_1_Ca_BS"/>
</dbReference>
<evidence type="ECO:0000259" key="2">
    <source>
        <dbReference type="PROSITE" id="PS51766"/>
    </source>
</evidence>
<dbReference type="InterPro" id="IPR016134">
    <property type="entry name" value="Dockerin_dom"/>
</dbReference>
<dbReference type="GO" id="GO:0004553">
    <property type="term" value="F:hydrolase activity, hydrolyzing O-glycosyl compounds"/>
    <property type="evidence" value="ECO:0007669"/>
    <property type="project" value="InterPro"/>
</dbReference>
<name>A0A6L5XC16_9BACT</name>
<dbReference type="PROSITE" id="PS51766">
    <property type="entry name" value="DOCKERIN"/>
    <property type="match status" value="1"/>
</dbReference>
<feature type="signal peptide" evidence="1">
    <location>
        <begin position="1"/>
        <end position="22"/>
    </location>
</feature>
<dbReference type="InterPro" id="IPR002105">
    <property type="entry name" value="Dockerin_1_rpt"/>
</dbReference>
<reference evidence="3 4" key="1">
    <citation type="submission" date="2019-08" db="EMBL/GenBank/DDBJ databases">
        <title>In-depth cultivation of the pig gut microbiome towards novel bacterial diversity and tailored functional studies.</title>
        <authorList>
            <person name="Wylensek D."/>
            <person name="Hitch T.C.A."/>
            <person name="Clavel T."/>
        </authorList>
    </citation>
    <scope>NUCLEOTIDE SEQUENCE [LARGE SCALE GENOMIC DNA]</scope>
    <source>
        <strain evidence="3 4">Oil-RF-744-WCA-WT-10</strain>
    </source>
</reference>
<dbReference type="SUPFAM" id="SSF63446">
    <property type="entry name" value="Type I dockerin domain"/>
    <property type="match status" value="1"/>
</dbReference>
<accession>A0A6L5XC16</accession>
<dbReference type="Pfam" id="PF13306">
    <property type="entry name" value="LRR_5"/>
    <property type="match status" value="2"/>
</dbReference>
<comment type="caution">
    <text evidence="3">The sequence shown here is derived from an EMBL/GenBank/DDBJ whole genome shotgun (WGS) entry which is preliminary data.</text>
</comment>
<evidence type="ECO:0000256" key="1">
    <source>
        <dbReference type="SAM" id="SignalP"/>
    </source>
</evidence>
<dbReference type="CDD" id="cd14256">
    <property type="entry name" value="Dockerin_I"/>
    <property type="match status" value="1"/>
</dbReference>
<dbReference type="Gene3D" id="1.10.1330.10">
    <property type="entry name" value="Dockerin domain"/>
    <property type="match status" value="1"/>
</dbReference>
<organism evidence="3 4">
    <name type="scientific">Sodaliphilus pleomorphus</name>
    <dbReference type="NCBI Taxonomy" id="2606626"/>
    <lineage>
        <taxon>Bacteria</taxon>
        <taxon>Pseudomonadati</taxon>
        <taxon>Bacteroidota</taxon>
        <taxon>Bacteroidia</taxon>
        <taxon>Bacteroidales</taxon>
        <taxon>Muribaculaceae</taxon>
        <taxon>Sodaliphilus</taxon>
    </lineage>
</organism>
<dbReference type="Pfam" id="PF00404">
    <property type="entry name" value="Dockerin_1"/>
    <property type="match status" value="1"/>
</dbReference>